<evidence type="ECO:0000256" key="1">
    <source>
        <dbReference type="ARBA" id="ARBA00004442"/>
    </source>
</evidence>
<dbReference type="STRING" id="595536.GCA_000178815_00308"/>
<evidence type="ECO:0000256" key="6">
    <source>
        <dbReference type="SAM" id="SignalP"/>
    </source>
</evidence>
<keyword evidence="8" id="KW-0614">Plasmid</keyword>
<dbReference type="InterPro" id="IPR027385">
    <property type="entry name" value="Beta-barrel_OMP"/>
</dbReference>
<dbReference type="RefSeq" id="WP_003613857.1">
    <property type="nucleotide sequence ID" value="NZ_ADVE02000002.1"/>
</dbReference>
<dbReference type="InterPro" id="IPR011250">
    <property type="entry name" value="OMP/PagP_B-barrel"/>
</dbReference>
<dbReference type="Pfam" id="PF13505">
    <property type="entry name" value="OMP_b-brl"/>
    <property type="match status" value="1"/>
</dbReference>
<dbReference type="AlphaFoldDB" id="A0A2D2D6M7"/>
<reference evidence="9" key="1">
    <citation type="submission" date="2017-10" db="EMBL/GenBank/DDBJ databases">
        <title>Completed PacBio SMRT sequence of Methylosinus trichosporium OB3b reveals presence of a third large plasmid.</title>
        <authorList>
            <person name="Charles T.C."/>
            <person name="Lynch M.D.J."/>
            <person name="Heil J.R."/>
            <person name="Cheng J."/>
        </authorList>
    </citation>
    <scope>NUCLEOTIDE SEQUENCE [LARGE SCALE GENOMIC DNA]</scope>
    <source>
        <strain evidence="9">OB3b</strain>
        <plasmid evidence="9">pob3b1</plasmid>
    </source>
</reference>
<feature type="domain" description="Outer membrane protein beta-barrel" evidence="7">
    <location>
        <begin position="14"/>
        <end position="209"/>
    </location>
</feature>
<sequence>MNRKVITMSRFVAAAMLLAAPAEAADLPSTQAPAAPPAPSFSWRGFYLGGFAGALLGDGTFTYFEQTPMRGAALVGGGTIGYNWMWTPTLLVGIEADFGYRGQVYSERVNRVYPGPTDGGVLGTARARLGYAFAPRWLSYATAGFAYGTDFPPRGFTSTMPLTFGVQNTGTTVRAGWTAGAGVEYAWSDLISVKAEYLYVRLADSGVAYSTNFGSVPLGVTSAGHIVRGGVNFHFVTGNASAVQATAH</sequence>
<name>A0A2D2D6M7_METT3</name>
<geneLocation type="plasmid" evidence="9">
    <name>pob3b1</name>
</geneLocation>
<organism evidence="8 9">
    <name type="scientific">Methylosinus trichosporium (strain ATCC 35070 / NCIMB 11131 / UNIQEM 75 / OB3b)</name>
    <dbReference type="NCBI Taxonomy" id="595536"/>
    <lineage>
        <taxon>Bacteria</taxon>
        <taxon>Pseudomonadati</taxon>
        <taxon>Pseudomonadota</taxon>
        <taxon>Alphaproteobacteria</taxon>
        <taxon>Hyphomicrobiales</taxon>
        <taxon>Methylocystaceae</taxon>
        <taxon>Methylosinus</taxon>
    </lineage>
</organism>
<evidence type="ECO:0000313" key="8">
    <source>
        <dbReference type="EMBL" id="ATQ70658.1"/>
    </source>
</evidence>
<dbReference type="Gene3D" id="2.40.160.20">
    <property type="match status" value="1"/>
</dbReference>
<evidence type="ECO:0000256" key="4">
    <source>
        <dbReference type="ARBA" id="ARBA00023237"/>
    </source>
</evidence>
<dbReference type="SUPFAM" id="SSF56925">
    <property type="entry name" value="OMPA-like"/>
    <property type="match status" value="1"/>
</dbReference>
<dbReference type="InterPro" id="IPR051692">
    <property type="entry name" value="OMP-like"/>
</dbReference>
<protein>
    <submittedName>
        <fullName evidence="8">Porin family protein</fullName>
    </submittedName>
</protein>
<accession>A0A2D2D6M7</accession>
<comment type="similarity">
    <text evidence="5">Belongs to the Omp25/RopB family.</text>
</comment>
<dbReference type="PANTHER" id="PTHR34001">
    <property type="entry name" value="BLL7405 PROTEIN"/>
    <property type="match status" value="1"/>
</dbReference>
<keyword evidence="3" id="KW-0472">Membrane</keyword>
<dbReference type="EMBL" id="CP023738">
    <property type="protein sequence ID" value="ATQ70658.1"/>
    <property type="molecule type" value="Genomic_DNA"/>
</dbReference>
<comment type="subcellular location">
    <subcellularLocation>
        <location evidence="1">Cell outer membrane</location>
    </subcellularLocation>
</comment>
<dbReference type="PANTHER" id="PTHR34001:SF3">
    <property type="entry name" value="BLL7405 PROTEIN"/>
    <property type="match status" value="1"/>
</dbReference>
<gene>
    <name evidence="8" type="ORF">CQW49_22000</name>
</gene>
<keyword evidence="2 6" id="KW-0732">Signal</keyword>
<keyword evidence="9" id="KW-1185">Reference proteome</keyword>
<evidence type="ECO:0000256" key="2">
    <source>
        <dbReference type="ARBA" id="ARBA00022729"/>
    </source>
</evidence>
<proteinExistence type="inferred from homology"/>
<evidence type="ECO:0000256" key="5">
    <source>
        <dbReference type="ARBA" id="ARBA00038306"/>
    </source>
</evidence>
<feature type="chain" id="PRO_5013595106" evidence="6">
    <location>
        <begin position="25"/>
        <end position="248"/>
    </location>
</feature>
<feature type="signal peptide" evidence="6">
    <location>
        <begin position="1"/>
        <end position="24"/>
    </location>
</feature>
<dbReference type="Proteomes" id="UP000230709">
    <property type="component" value="Plasmid pOB3b1"/>
</dbReference>
<dbReference type="GO" id="GO:0009279">
    <property type="term" value="C:cell outer membrane"/>
    <property type="evidence" value="ECO:0007669"/>
    <property type="project" value="UniProtKB-SubCell"/>
</dbReference>
<evidence type="ECO:0000256" key="3">
    <source>
        <dbReference type="ARBA" id="ARBA00023136"/>
    </source>
</evidence>
<evidence type="ECO:0000313" key="9">
    <source>
        <dbReference type="Proteomes" id="UP000230709"/>
    </source>
</evidence>
<dbReference type="KEGG" id="mtw:CQW49_22000"/>
<evidence type="ECO:0000259" key="7">
    <source>
        <dbReference type="Pfam" id="PF13505"/>
    </source>
</evidence>
<keyword evidence="4" id="KW-0998">Cell outer membrane</keyword>